<evidence type="ECO:0000313" key="4">
    <source>
        <dbReference type="EMBL" id="DBA00147.1"/>
    </source>
</evidence>
<reference evidence="4" key="1">
    <citation type="submission" date="2022-11" db="EMBL/GenBank/DDBJ databases">
        <authorList>
            <person name="Morgan W.R."/>
            <person name="Tartar A."/>
        </authorList>
    </citation>
    <scope>NUCLEOTIDE SEQUENCE</scope>
    <source>
        <strain evidence="4">ARSEF 373</strain>
    </source>
</reference>
<dbReference type="EMBL" id="DAKRPA010000069">
    <property type="protein sequence ID" value="DBA00147.1"/>
    <property type="molecule type" value="Genomic_DNA"/>
</dbReference>
<feature type="domain" description="DDE Tnp4" evidence="3">
    <location>
        <begin position="179"/>
        <end position="305"/>
    </location>
</feature>
<proteinExistence type="predicted"/>
<dbReference type="PANTHER" id="PTHR34615:SF1">
    <property type="entry name" value="PX DOMAIN-CONTAINING PROTEIN"/>
    <property type="match status" value="1"/>
</dbReference>
<gene>
    <name evidence="4" type="ORF">N0F65_000470</name>
</gene>
<keyword evidence="5" id="KW-1185">Reference proteome</keyword>
<evidence type="ECO:0000259" key="3">
    <source>
        <dbReference type="Pfam" id="PF13359"/>
    </source>
</evidence>
<comment type="caution">
    <text evidence="4">The sequence shown here is derived from an EMBL/GenBank/DDBJ whole genome shotgun (WGS) entry which is preliminary data.</text>
</comment>
<dbReference type="InterPro" id="IPR027806">
    <property type="entry name" value="HARBI1_dom"/>
</dbReference>
<dbReference type="Proteomes" id="UP001146120">
    <property type="component" value="Unassembled WGS sequence"/>
</dbReference>
<comment type="cofactor">
    <cofactor evidence="1">
        <name>a divalent metal cation</name>
        <dbReference type="ChEBI" id="CHEBI:60240"/>
    </cofactor>
</comment>
<name>A0AAV2Z3V9_9STRA</name>
<evidence type="ECO:0000256" key="1">
    <source>
        <dbReference type="ARBA" id="ARBA00001968"/>
    </source>
</evidence>
<keyword evidence="2" id="KW-0479">Metal-binding</keyword>
<protein>
    <recommendedName>
        <fullName evidence="3">DDE Tnp4 domain-containing protein</fullName>
    </recommendedName>
</protein>
<sequence>MATTNGSSTASRVPSARAYSLYRELHESSHRSIKFFGNCTTRHAYWLRFSIPELTQLAVALRLPEHIITSERDHVLSVQALALVCRRLAEPIRWSTLESEFRRSGPSLCRLFYCTVGMLYANHRRRIFFNVGLVTARMHEYCDAVRRKGSPLTTCWGFIDGTKQFISRPGPRSHVTNENLQRAVFNDGMCASLYGPLEGRKHDSTMLTTSGVCPMMATYPTFDGKLIYGDAGYPVLEFVCAPFRAAELTTEQQAFNTQMSACRQSVEWRFKVHKVLWPHSGWRLKLKVRSAPVGKVFAVGMLLTNCHTCIKRGNQISDYFILSPPSLEDYLQ</sequence>
<dbReference type="AlphaFoldDB" id="A0AAV2Z3V9"/>
<reference evidence="4" key="2">
    <citation type="journal article" date="2023" name="Microbiol Resour">
        <title>Decontamination and Annotation of the Draft Genome Sequence of the Oomycete Lagenidium giganteum ARSEF 373.</title>
        <authorList>
            <person name="Morgan W.R."/>
            <person name="Tartar A."/>
        </authorList>
    </citation>
    <scope>NUCLEOTIDE SEQUENCE</scope>
    <source>
        <strain evidence="4">ARSEF 373</strain>
    </source>
</reference>
<accession>A0AAV2Z3V9</accession>
<dbReference type="PANTHER" id="PTHR34615">
    <property type="entry name" value="PX DOMAIN-CONTAINING PROTEIN"/>
    <property type="match status" value="1"/>
</dbReference>
<dbReference type="Pfam" id="PF13359">
    <property type="entry name" value="DDE_Tnp_4"/>
    <property type="match status" value="1"/>
</dbReference>
<evidence type="ECO:0000313" key="5">
    <source>
        <dbReference type="Proteomes" id="UP001146120"/>
    </source>
</evidence>
<organism evidence="4 5">
    <name type="scientific">Lagenidium giganteum</name>
    <dbReference type="NCBI Taxonomy" id="4803"/>
    <lineage>
        <taxon>Eukaryota</taxon>
        <taxon>Sar</taxon>
        <taxon>Stramenopiles</taxon>
        <taxon>Oomycota</taxon>
        <taxon>Peronosporomycetes</taxon>
        <taxon>Pythiales</taxon>
        <taxon>Pythiaceae</taxon>
    </lineage>
</organism>
<dbReference type="GO" id="GO:0046872">
    <property type="term" value="F:metal ion binding"/>
    <property type="evidence" value="ECO:0007669"/>
    <property type="project" value="UniProtKB-KW"/>
</dbReference>
<evidence type="ECO:0000256" key="2">
    <source>
        <dbReference type="ARBA" id="ARBA00022723"/>
    </source>
</evidence>